<evidence type="ECO:0000313" key="3">
    <source>
        <dbReference type="Proteomes" id="UP000290288"/>
    </source>
</evidence>
<reference evidence="2 3" key="1">
    <citation type="submission" date="2019-01" db="EMBL/GenBank/DDBJ databases">
        <title>Draft genome sequence of Psathyrella aberdarensis IHI B618.</title>
        <authorList>
            <person name="Buettner E."/>
            <person name="Kellner H."/>
        </authorList>
    </citation>
    <scope>NUCLEOTIDE SEQUENCE [LARGE SCALE GENOMIC DNA]</scope>
    <source>
        <strain evidence="2 3">IHI B618</strain>
    </source>
</reference>
<dbReference type="InterPro" id="IPR024535">
    <property type="entry name" value="RHGA/B-epi-like_pectate_lyase"/>
</dbReference>
<accession>A0A4Q2DT07</accession>
<dbReference type="InterPro" id="IPR012334">
    <property type="entry name" value="Pectin_lyas_fold"/>
</dbReference>
<evidence type="ECO:0000259" key="1">
    <source>
        <dbReference type="Pfam" id="PF12708"/>
    </source>
</evidence>
<sequence length="131" mass="14055">MATAFFATSSAAIRSQGRCGGGSCPSSTVSPAIVYFPNGTYLVSRAIVPYYYTQLVGDPKNLPTLLAAPEFDGLAVIDANPYIPNGGGSQYWVPQNNFFRVIKNFIIDVRQVPPERAKELASTGKSPKPPL</sequence>
<dbReference type="STRING" id="2316362.A0A4Q2DT07"/>
<feature type="domain" description="Rhamnogalacturonase A/B/Epimerase-like pectate lyase" evidence="1">
    <location>
        <begin position="11"/>
        <end position="116"/>
    </location>
</feature>
<dbReference type="Pfam" id="PF12708">
    <property type="entry name" value="Pect-lyase_RHGA_epim"/>
    <property type="match status" value="1"/>
</dbReference>
<dbReference type="OrthoDB" id="1046782at2759"/>
<dbReference type="EMBL" id="SDEE01000073">
    <property type="protein sequence ID" value="RXW22392.1"/>
    <property type="molecule type" value="Genomic_DNA"/>
</dbReference>
<gene>
    <name evidence="2" type="ORF">EST38_g3457</name>
</gene>
<dbReference type="SUPFAM" id="SSF51126">
    <property type="entry name" value="Pectin lyase-like"/>
    <property type="match status" value="1"/>
</dbReference>
<dbReference type="InterPro" id="IPR011050">
    <property type="entry name" value="Pectin_lyase_fold/virulence"/>
</dbReference>
<dbReference type="Gene3D" id="2.160.20.10">
    <property type="entry name" value="Single-stranded right-handed beta-helix, Pectin lyase-like"/>
    <property type="match status" value="1"/>
</dbReference>
<evidence type="ECO:0000313" key="2">
    <source>
        <dbReference type="EMBL" id="RXW22392.1"/>
    </source>
</evidence>
<dbReference type="AlphaFoldDB" id="A0A4Q2DT07"/>
<dbReference type="Proteomes" id="UP000290288">
    <property type="component" value="Unassembled WGS sequence"/>
</dbReference>
<comment type="caution">
    <text evidence="2">The sequence shown here is derived from an EMBL/GenBank/DDBJ whole genome shotgun (WGS) entry which is preliminary data.</text>
</comment>
<keyword evidence="3" id="KW-1185">Reference proteome</keyword>
<protein>
    <recommendedName>
        <fullName evidence="1">Rhamnogalacturonase A/B/Epimerase-like pectate lyase domain-containing protein</fullName>
    </recommendedName>
</protein>
<name>A0A4Q2DT07_9AGAR</name>
<proteinExistence type="predicted"/>
<organism evidence="2 3">
    <name type="scientific">Candolleomyces aberdarensis</name>
    <dbReference type="NCBI Taxonomy" id="2316362"/>
    <lineage>
        <taxon>Eukaryota</taxon>
        <taxon>Fungi</taxon>
        <taxon>Dikarya</taxon>
        <taxon>Basidiomycota</taxon>
        <taxon>Agaricomycotina</taxon>
        <taxon>Agaricomycetes</taxon>
        <taxon>Agaricomycetidae</taxon>
        <taxon>Agaricales</taxon>
        <taxon>Agaricineae</taxon>
        <taxon>Psathyrellaceae</taxon>
        <taxon>Candolleomyces</taxon>
    </lineage>
</organism>